<dbReference type="Gene3D" id="3.30.40.10">
    <property type="entry name" value="Zinc/RING finger domain, C3HC4 (zinc finger)"/>
    <property type="match status" value="1"/>
</dbReference>
<evidence type="ECO:0000256" key="7">
    <source>
        <dbReference type="ARBA" id="ARBA00022771"/>
    </source>
</evidence>
<evidence type="ECO:0000256" key="5">
    <source>
        <dbReference type="ARBA" id="ARBA00022692"/>
    </source>
</evidence>
<dbReference type="InterPro" id="IPR006845">
    <property type="entry name" value="Pex_N"/>
</dbReference>
<evidence type="ECO:0000256" key="15">
    <source>
        <dbReference type="PIRNR" id="PIRNR038074"/>
    </source>
</evidence>
<keyword evidence="13 15" id="KW-0576">Peroxisome</keyword>
<dbReference type="Pfam" id="PF04757">
    <property type="entry name" value="Pex2_Pex12"/>
    <property type="match status" value="1"/>
</dbReference>
<gene>
    <name evidence="17" type="ORF">FNV43_RR02797</name>
</gene>
<dbReference type="InterPro" id="IPR013083">
    <property type="entry name" value="Znf_RING/FYVE/PHD"/>
</dbReference>
<keyword evidence="4" id="KW-0813">Transport</keyword>
<dbReference type="OrthoDB" id="107372at2759"/>
<evidence type="ECO:0000256" key="6">
    <source>
        <dbReference type="ARBA" id="ARBA00022723"/>
    </source>
</evidence>
<dbReference type="FunFam" id="3.30.40.10:FF:000357">
    <property type="entry name" value="Peroxisome biogenesis protein 12"/>
    <property type="match status" value="1"/>
</dbReference>
<comment type="caution">
    <text evidence="17">The sequence shown here is derived from an EMBL/GenBank/DDBJ whole genome shotgun (WGS) entry which is preliminary data.</text>
</comment>
<evidence type="ECO:0000256" key="11">
    <source>
        <dbReference type="ARBA" id="ARBA00022989"/>
    </source>
</evidence>
<dbReference type="GO" id="GO:0008270">
    <property type="term" value="F:zinc ion binding"/>
    <property type="evidence" value="ECO:0007669"/>
    <property type="project" value="UniProtKB-KW"/>
</dbReference>
<keyword evidence="5" id="KW-0812">Transmembrane</keyword>
<accession>A0A8K0HHN7</accession>
<dbReference type="GO" id="GO:0006513">
    <property type="term" value="P:protein monoubiquitination"/>
    <property type="evidence" value="ECO:0007669"/>
    <property type="project" value="TreeGrafter"/>
</dbReference>
<evidence type="ECO:0000256" key="12">
    <source>
        <dbReference type="ARBA" id="ARBA00023136"/>
    </source>
</evidence>
<dbReference type="PANTHER" id="PTHR12888">
    <property type="entry name" value="PEROXISOME ASSEMBLY PROTEIN 12 PEROXIN-12"/>
    <property type="match status" value="1"/>
</dbReference>
<evidence type="ECO:0000256" key="14">
    <source>
        <dbReference type="ARBA" id="ARBA00045862"/>
    </source>
</evidence>
<comment type="subcellular location">
    <subcellularLocation>
        <location evidence="1">Peroxisome membrane</location>
        <topology evidence="1">Multi-pass membrane protein</topology>
    </subcellularLocation>
</comment>
<dbReference type="SUPFAM" id="SSF57850">
    <property type="entry name" value="RING/U-box"/>
    <property type="match status" value="1"/>
</dbReference>
<evidence type="ECO:0000256" key="10">
    <source>
        <dbReference type="ARBA" id="ARBA00022927"/>
    </source>
</evidence>
<comment type="function">
    <text evidence="14">Component of a retrotranslocation channel required for peroxisome organization by mediating export of the PEX5 receptor from peroxisomes to the cytosol, thereby promoting PEX5 recycling. The retrotranslocation channel is composed of PEX2, PEX10 and PEX12; each subunit contributing transmembrane segments that coassemble into an open channel that specifically allows the passage of PEX5 through the peroxisomal membrane. PEX12 also regulates PEX5 recycling by activating the E3 ubiquitin-protein ligase activity of PEX10. When PEX5 recycling is compromised, PEX12 stimulates PEX10-mediated polyubiquitination of PEX5, leading to its subsequent degradation.</text>
</comment>
<evidence type="ECO:0000256" key="13">
    <source>
        <dbReference type="ARBA" id="ARBA00023140"/>
    </source>
</evidence>
<name>A0A8K0HHN7_9ROSA</name>
<dbReference type="Proteomes" id="UP000796880">
    <property type="component" value="Unassembled WGS sequence"/>
</dbReference>
<keyword evidence="6" id="KW-0479">Metal-binding</keyword>
<dbReference type="GO" id="GO:0004842">
    <property type="term" value="F:ubiquitin-protein transferase activity"/>
    <property type="evidence" value="ECO:0007669"/>
    <property type="project" value="TreeGrafter"/>
</dbReference>
<evidence type="ECO:0000313" key="18">
    <source>
        <dbReference type="Proteomes" id="UP000796880"/>
    </source>
</evidence>
<evidence type="ECO:0000256" key="8">
    <source>
        <dbReference type="ARBA" id="ARBA00022786"/>
    </source>
</evidence>
<evidence type="ECO:0000313" key="17">
    <source>
        <dbReference type="EMBL" id="KAF3452364.1"/>
    </source>
</evidence>
<protein>
    <recommendedName>
        <fullName evidence="15">Peroxisome biogenesis protein 12</fullName>
    </recommendedName>
    <alternativeName>
        <fullName evidence="15">Peroxin-12</fullName>
    </alternativeName>
</protein>
<feature type="domain" description="Pex N-terminal" evidence="16">
    <location>
        <begin position="21"/>
        <end position="303"/>
    </location>
</feature>
<reference evidence="17" key="1">
    <citation type="submission" date="2020-03" db="EMBL/GenBank/DDBJ databases">
        <title>A high-quality chromosome-level genome assembly of a woody plant with both climbing and erect habits, Rhamnella rubrinervis.</title>
        <authorList>
            <person name="Lu Z."/>
            <person name="Yang Y."/>
            <person name="Zhu X."/>
            <person name="Sun Y."/>
        </authorList>
    </citation>
    <scope>NUCLEOTIDE SEQUENCE</scope>
    <source>
        <strain evidence="17">BYM</strain>
        <tissue evidence="17">Leaf</tissue>
    </source>
</reference>
<dbReference type="PIRSF" id="PIRSF038074">
    <property type="entry name" value="Peroxisome_assembly_p12"/>
    <property type="match status" value="1"/>
</dbReference>
<dbReference type="AlphaFoldDB" id="A0A8K0HHN7"/>
<comment type="similarity">
    <text evidence="3 15">Belongs to the pex2/pex10/pex12 family.</text>
</comment>
<organism evidence="17 18">
    <name type="scientific">Rhamnella rubrinervis</name>
    <dbReference type="NCBI Taxonomy" id="2594499"/>
    <lineage>
        <taxon>Eukaryota</taxon>
        <taxon>Viridiplantae</taxon>
        <taxon>Streptophyta</taxon>
        <taxon>Embryophyta</taxon>
        <taxon>Tracheophyta</taxon>
        <taxon>Spermatophyta</taxon>
        <taxon>Magnoliopsida</taxon>
        <taxon>eudicotyledons</taxon>
        <taxon>Gunneridae</taxon>
        <taxon>Pentapetalae</taxon>
        <taxon>rosids</taxon>
        <taxon>fabids</taxon>
        <taxon>Rosales</taxon>
        <taxon>Rhamnaceae</taxon>
        <taxon>rhamnoid group</taxon>
        <taxon>Rhamneae</taxon>
        <taxon>Rhamnella</taxon>
    </lineage>
</organism>
<dbReference type="GO" id="GO:0005778">
    <property type="term" value="C:peroxisomal membrane"/>
    <property type="evidence" value="ECO:0007669"/>
    <property type="project" value="UniProtKB-SubCell"/>
</dbReference>
<evidence type="ECO:0000256" key="1">
    <source>
        <dbReference type="ARBA" id="ARBA00004585"/>
    </source>
</evidence>
<keyword evidence="7" id="KW-0863">Zinc-finger</keyword>
<sequence length="393" mass="44383">MLFQVGGQGTRPTFFEMAAAQQLPASLRAALTYSFGVLALRRPFFHKVLDYEDEFFALLMLILESHSLRTTDASFSESLYGLRRRAVNIKALRDDAHVSSGDGMHHSGLEKRQRVLSVVVLVVLPYFKSKLHSVYNKEREARLQASLWGHSDERFDDVDITDREENSLLLSGSSDAEASVRTRLTKKIQKVIGACYPWLHASSEGLSFAYQLLYLLDATGFYSLGLHALGIHVCRATGQELMDTSSRISKIRSRERERLRGPPWLKSLQGVLLSCSYTMLDYAQTGLIAAVFFFKMMEWWYQSAEERMSAPTVYPPPPPPPSPQVAKEGIPLPSDRTLCPLCSQKRGNPSVVTVSGFVFCYACIFKYVSQYKRCPVTLMPATVDQIRRLFHDM</sequence>
<proteinExistence type="inferred from homology"/>
<dbReference type="GO" id="GO:1990429">
    <property type="term" value="C:peroxisomal importomer complex"/>
    <property type="evidence" value="ECO:0007669"/>
    <property type="project" value="TreeGrafter"/>
</dbReference>
<dbReference type="EMBL" id="VOIH02000002">
    <property type="protein sequence ID" value="KAF3452364.1"/>
    <property type="molecule type" value="Genomic_DNA"/>
</dbReference>
<keyword evidence="18" id="KW-1185">Reference proteome</keyword>
<keyword evidence="11" id="KW-1133">Transmembrane helix</keyword>
<comment type="pathway">
    <text evidence="2">Protein modification; protein ubiquitination.</text>
</comment>
<dbReference type="CDD" id="cd16451">
    <property type="entry name" value="mRING_PEX12"/>
    <property type="match status" value="1"/>
</dbReference>
<evidence type="ECO:0000256" key="2">
    <source>
        <dbReference type="ARBA" id="ARBA00004906"/>
    </source>
</evidence>
<keyword evidence="9" id="KW-0862">Zinc</keyword>
<evidence type="ECO:0000256" key="3">
    <source>
        <dbReference type="ARBA" id="ARBA00008704"/>
    </source>
</evidence>
<evidence type="ECO:0000256" key="9">
    <source>
        <dbReference type="ARBA" id="ARBA00022833"/>
    </source>
</evidence>
<keyword evidence="8" id="KW-0833">Ubl conjugation pathway</keyword>
<evidence type="ECO:0000259" key="16">
    <source>
        <dbReference type="Pfam" id="PF04757"/>
    </source>
</evidence>
<dbReference type="GO" id="GO:0016558">
    <property type="term" value="P:protein import into peroxisome matrix"/>
    <property type="evidence" value="ECO:0007669"/>
    <property type="project" value="UniProtKB-UniRule"/>
</dbReference>
<evidence type="ECO:0000256" key="4">
    <source>
        <dbReference type="ARBA" id="ARBA00022448"/>
    </source>
</evidence>
<keyword evidence="12 15" id="KW-0472">Membrane</keyword>
<dbReference type="InterPro" id="IPR017375">
    <property type="entry name" value="PEX12"/>
</dbReference>
<keyword evidence="10" id="KW-0653">Protein transport</keyword>
<dbReference type="PANTHER" id="PTHR12888:SF0">
    <property type="entry name" value="PEROXISOME ASSEMBLY PROTEIN 12"/>
    <property type="match status" value="1"/>
</dbReference>